<accession>A0AAN7SI47</accession>
<protein>
    <submittedName>
        <fullName evidence="1">Uncharacterized protein</fullName>
    </submittedName>
</protein>
<reference evidence="2" key="1">
    <citation type="submission" date="2023-01" db="EMBL/GenBank/DDBJ databases">
        <title>Key to firefly adult light organ development and bioluminescence: homeobox transcription factors regulate luciferase expression and transportation to peroxisome.</title>
        <authorList>
            <person name="Fu X."/>
        </authorList>
    </citation>
    <scope>NUCLEOTIDE SEQUENCE [LARGE SCALE GENOMIC DNA]</scope>
</reference>
<dbReference type="AlphaFoldDB" id="A0AAN7SI47"/>
<proteinExistence type="predicted"/>
<evidence type="ECO:0000313" key="1">
    <source>
        <dbReference type="EMBL" id="KAK4882452.1"/>
    </source>
</evidence>
<gene>
    <name evidence="1" type="ORF">RN001_005771</name>
</gene>
<comment type="caution">
    <text evidence="1">The sequence shown here is derived from an EMBL/GenBank/DDBJ whole genome shotgun (WGS) entry which is preliminary data.</text>
</comment>
<dbReference type="Proteomes" id="UP001353858">
    <property type="component" value="Unassembled WGS sequence"/>
</dbReference>
<sequence>MEELPVLSGDLFEATNYEDDFNLDSADLNKSDFEISDQEKDNTPNARGVYTSELETCKFGPPSLSELNSSDVEDEVLETISISSEEIQNEWPEFPEGFMEVMDAIEEMINISVI</sequence>
<name>A0AAN7SI47_9COLE</name>
<keyword evidence="2" id="KW-1185">Reference proteome</keyword>
<evidence type="ECO:0000313" key="2">
    <source>
        <dbReference type="Proteomes" id="UP001353858"/>
    </source>
</evidence>
<dbReference type="EMBL" id="JARPUR010000002">
    <property type="protein sequence ID" value="KAK4882452.1"/>
    <property type="molecule type" value="Genomic_DNA"/>
</dbReference>
<organism evidence="1 2">
    <name type="scientific">Aquatica leii</name>
    <dbReference type="NCBI Taxonomy" id="1421715"/>
    <lineage>
        <taxon>Eukaryota</taxon>
        <taxon>Metazoa</taxon>
        <taxon>Ecdysozoa</taxon>
        <taxon>Arthropoda</taxon>
        <taxon>Hexapoda</taxon>
        <taxon>Insecta</taxon>
        <taxon>Pterygota</taxon>
        <taxon>Neoptera</taxon>
        <taxon>Endopterygota</taxon>
        <taxon>Coleoptera</taxon>
        <taxon>Polyphaga</taxon>
        <taxon>Elateriformia</taxon>
        <taxon>Elateroidea</taxon>
        <taxon>Lampyridae</taxon>
        <taxon>Luciolinae</taxon>
        <taxon>Aquatica</taxon>
    </lineage>
</organism>